<evidence type="ECO:0000256" key="8">
    <source>
        <dbReference type="ARBA" id="ARBA00023034"/>
    </source>
</evidence>
<dbReference type="GO" id="GO:0006493">
    <property type="term" value="P:protein O-linked glycosylation"/>
    <property type="evidence" value="ECO:0007669"/>
    <property type="project" value="TreeGrafter"/>
</dbReference>
<evidence type="ECO:0000256" key="11">
    <source>
        <dbReference type="RuleBase" id="RU363063"/>
    </source>
</evidence>
<evidence type="ECO:0000256" key="6">
    <source>
        <dbReference type="ARBA" id="ARBA00022968"/>
    </source>
</evidence>
<evidence type="ECO:0000256" key="7">
    <source>
        <dbReference type="ARBA" id="ARBA00022989"/>
    </source>
</evidence>
<dbReference type="FunFam" id="3.90.550.50:FF:000001">
    <property type="entry name" value="Hexosyltransferase"/>
    <property type="match status" value="1"/>
</dbReference>
<evidence type="ECO:0000256" key="5">
    <source>
        <dbReference type="ARBA" id="ARBA00022692"/>
    </source>
</evidence>
<dbReference type="EMBL" id="LSRL02000031">
    <property type="protein sequence ID" value="TDG48611.1"/>
    <property type="molecule type" value="Genomic_DNA"/>
</dbReference>
<evidence type="ECO:0000256" key="1">
    <source>
        <dbReference type="ARBA" id="ARBA00004323"/>
    </source>
</evidence>
<evidence type="ECO:0000256" key="4">
    <source>
        <dbReference type="ARBA" id="ARBA00022679"/>
    </source>
</evidence>
<comment type="caution">
    <text evidence="12">The sequence shown here is derived from an EMBL/GenBank/DDBJ whole genome shotgun (WGS) entry which is preliminary data.</text>
</comment>
<feature type="transmembrane region" description="Helical" evidence="11">
    <location>
        <begin position="7"/>
        <end position="33"/>
    </location>
</feature>
<dbReference type="InterPro" id="IPR002659">
    <property type="entry name" value="Glyco_trans_31"/>
</dbReference>
<dbReference type="Pfam" id="PF01762">
    <property type="entry name" value="Galactosyl_T"/>
    <property type="match status" value="1"/>
</dbReference>
<sequence length="347" mass="40095">MKQIKCLISFLESSANVFLLLWMTLCVVIYAYLPNMPRVVPQPEIAVDPSMPYSEDPQQLIDLHNFEYIIEQPSCAPHTQALIMVHSAPGNAERRSVIRQTWGHVATNSTSQSPLRLVFLFGTVADDELQSSLLAEHEQHKDLLQGNFLDGYYNLTYKHVMALKWFHTHCEQARLLVKVDDDIYLNTPQLQHHLSHPSPPWNPLSALHSQRQLLLCAINKRDRVARSYSSKWRVGFQEYPHRYYPPFCPGFAVFYSSQVVRRLYFAAQASNFFRLDDVLVTGILSKRCNITLTDLKSYVLYPNKLKLLLKGRLEPEQYLVSWHKMSPQQIIGLWQLHGMVSTTNTLK</sequence>
<keyword evidence="9 11" id="KW-0472">Membrane</keyword>
<protein>
    <recommendedName>
        <fullName evidence="11">Hexosyltransferase</fullName>
        <ecNumber evidence="11">2.4.1.-</ecNumber>
    </recommendedName>
</protein>
<dbReference type="PANTHER" id="PTHR11214:SF376">
    <property type="entry name" value="HEXOSYLTRANSFERASE"/>
    <property type="match status" value="1"/>
</dbReference>
<evidence type="ECO:0000256" key="3">
    <source>
        <dbReference type="ARBA" id="ARBA00022676"/>
    </source>
</evidence>
<gene>
    <name evidence="12" type="ORF">AWZ03_004940</name>
</gene>
<dbReference type="OMA" id="QPYSINE"/>
<dbReference type="AlphaFoldDB" id="A0A484BLJ9"/>
<evidence type="ECO:0000256" key="2">
    <source>
        <dbReference type="ARBA" id="ARBA00008661"/>
    </source>
</evidence>
<evidence type="ECO:0000256" key="10">
    <source>
        <dbReference type="ARBA" id="ARBA00023180"/>
    </source>
</evidence>
<keyword evidence="13" id="KW-1185">Reference proteome</keyword>
<dbReference type="OrthoDB" id="115198at2759"/>
<proteinExistence type="inferred from homology"/>
<comment type="similarity">
    <text evidence="2 11">Belongs to the glycosyltransferase 31 family.</text>
</comment>
<keyword evidence="4" id="KW-0808">Transferase</keyword>
<evidence type="ECO:0000313" key="12">
    <source>
        <dbReference type="EMBL" id="TDG48611.1"/>
    </source>
</evidence>
<dbReference type="Proteomes" id="UP000295192">
    <property type="component" value="Unassembled WGS sequence"/>
</dbReference>
<name>A0A484BLJ9_DRONA</name>
<keyword evidence="8 11" id="KW-0333">Golgi apparatus</keyword>
<comment type="subcellular location">
    <subcellularLocation>
        <location evidence="1 11">Golgi apparatus membrane</location>
        <topology evidence="1 11">Single-pass type II membrane protein</topology>
    </subcellularLocation>
</comment>
<evidence type="ECO:0000313" key="13">
    <source>
        <dbReference type="Proteomes" id="UP000295192"/>
    </source>
</evidence>
<keyword evidence="7 11" id="KW-1133">Transmembrane helix</keyword>
<accession>A0A484BLJ9</accession>
<keyword evidence="5 11" id="KW-0812">Transmembrane</keyword>
<keyword evidence="10" id="KW-0325">Glycoprotein</keyword>
<dbReference type="GO" id="GO:0016758">
    <property type="term" value="F:hexosyltransferase activity"/>
    <property type="evidence" value="ECO:0007669"/>
    <property type="project" value="InterPro"/>
</dbReference>
<keyword evidence="6 11" id="KW-0735">Signal-anchor</keyword>
<evidence type="ECO:0000256" key="9">
    <source>
        <dbReference type="ARBA" id="ARBA00023136"/>
    </source>
</evidence>
<dbReference type="PANTHER" id="PTHR11214">
    <property type="entry name" value="BETA-1,3-N-ACETYLGLUCOSAMINYLTRANSFERASE"/>
    <property type="match status" value="1"/>
</dbReference>
<dbReference type="STRING" id="7232.A0A484BLJ9"/>
<dbReference type="EC" id="2.4.1.-" evidence="11"/>
<dbReference type="GO" id="GO:0000139">
    <property type="term" value="C:Golgi membrane"/>
    <property type="evidence" value="ECO:0007669"/>
    <property type="project" value="UniProtKB-SubCell"/>
</dbReference>
<organism evidence="12 13">
    <name type="scientific">Drosophila navojoa</name>
    <name type="common">Fruit fly</name>
    <dbReference type="NCBI Taxonomy" id="7232"/>
    <lineage>
        <taxon>Eukaryota</taxon>
        <taxon>Metazoa</taxon>
        <taxon>Ecdysozoa</taxon>
        <taxon>Arthropoda</taxon>
        <taxon>Hexapoda</taxon>
        <taxon>Insecta</taxon>
        <taxon>Pterygota</taxon>
        <taxon>Neoptera</taxon>
        <taxon>Endopterygota</taxon>
        <taxon>Diptera</taxon>
        <taxon>Brachycera</taxon>
        <taxon>Muscomorpha</taxon>
        <taxon>Ephydroidea</taxon>
        <taxon>Drosophilidae</taxon>
        <taxon>Drosophila</taxon>
    </lineage>
</organism>
<reference evidence="12 13" key="1">
    <citation type="journal article" date="2019" name="J. Hered.">
        <title>An Improved Genome Assembly for Drosophila navojoa, the Basal Species in the mojavensis Cluster.</title>
        <authorList>
            <person name="Vanderlinde T."/>
            <person name="Dupim E.G."/>
            <person name="Nazario-Yepiz N.O."/>
            <person name="Carvalho A.B."/>
        </authorList>
    </citation>
    <scope>NUCLEOTIDE SEQUENCE [LARGE SCALE GENOMIC DNA]</scope>
    <source>
        <strain evidence="12">Navoj_Jal97</strain>
        <tissue evidence="12">Whole organism</tissue>
    </source>
</reference>
<dbReference type="Gene3D" id="3.90.550.50">
    <property type="match status" value="1"/>
</dbReference>
<keyword evidence="3 11" id="KW-0328">Glycosyltransferase</keyword>